<dbReference type="SUPFAM" id="SSF51004">
    <property type="entry name" value="C-terminal (heme d1) domain of cytochrome cd1-nitrite reductase"/>
    <property type="match status" value="1"/>
</dbReference>
<dbReference type="InterPro" id="IPR055188">
    <property type="entry name" value="Choice_anch_I"/>
</dbReference>
<dbReference type="Gene3D" id="2.130.10.10">
    <property type="entry name" value="YVTN repeat-like/Quinoprotein amine dehydrogenase"/>
    <property type="match status" value="1"/>
</dbReference>
<evidence type="ECO:0000313" key="3">
    <source>
        <dbReference type="EMBL" id="MCM1983247.1"/>
    </source>
</evidence>
<dbReference type="AlphaFoldDB" id="A0ABD4T4T5"/>
<accession>A0ABD4T4T5</accession>
<gene>
    <name evidence="3" type="ORF">QQ91_0010500</name>
</gene>
<organism evidence="3 4">
    <name type="scientific">Lyngbya confervoides BDU141951</name>
    <dbReference type="NCBI Taxonomy" id="1574623"/>
    <lineage>
        <taxon>Bacteria</taxon>
        <taxon>Bacillati</taxon>
        <taxon>Cyanobacteriota</taxon>
        <taxon>Cyanophyceae</taxon>
        <taxon>Oscillatoriophycideae</taxon>
        <taxon>Oscillatoriales</taxon>
        <taxon>Microcoleaceae</taxon>
        <taxon>Lyngbya</taxon>
    </lineage>
</organism>
<evidence type="ECO:0000256" key="1">
    <source>
        <dbReference type="SAM" id="MobiDB-lite"/>
    </source>
</evidence>
<sequence length="1014" mass="108412">MGTKTELEDRLFPAILDDDSLFPLSRKVQAAISRSPQRRKRHRDRPDVLPADPLLGSLNLTPEGTSGEQFQSEISASVKVSGKLFLLSSGGGNTLQVVDATNPANAILKARVSLEGYTSQSVAAFDHWVAVALSPEDYRDSPAKGRVRFYRLSKNGTLKLIQEVEVGYLPDGIAFNEKGTQLVVANEGEPNRDYSLDPIGSIGIIDIKGRTGRERFSYTELSFEGVTLPEGLRISGPAGTSPAEDIEPEYVSIRGQYAYVTLQENNGVAKVNLATKRIQQVFALGSVDFSQQLLDLTDRDNGIKPKLGQPYAGLRMPDGIAAYRVKGKEYFITANEGDGREYGDYTDEERRDRLKTLAEDSTPPYTAFGSRSITIFDAQSGSPLWDSGNTLQTLAIAAGVYDDGRSDDKGVEPEGVVVAQVGRRSYAIVGMERTTRSMLAVFDVTDPAATHLVTSTILDGSLSPEGLLVIDAKESSTGRSTLVVSNEVSNTLNFIDLEALIASDPVAGAGTFSQTMLKDVEGGSSLTLSSLLTTGEFTNGLTPGSSVYTAPGILDGMGAFRNEEGTYTLLVNSELRAALGYEYSVEGFDGPVTGARISKFIVDIDEDDNAANGYQSRILRGGLAYDKVISRDTNGFDRFCSAVLVEAHSFGSGRGFADRIYLTGEETDQGPGGAVYALDVATDDLYEVAGFGRAGFENITLIDTGNVNTVAALLLDDSTAPLYLWVGEKTAGGFLERNGLAADQGTLYAWKPPETLDLSYGEPKPDTADLNALDLSTPIAGSWVALGSGTEVAALSAVDLRQRAFDHGALELIRLEDGAINPLNGQQVVFNTTGGSGDDLYGGVYTLDFSSAFAANGKLATTGATTLKVIYDGDRLGDPTDGIRSPDNLAWSADGLIYIQEDRSAPFGTQEASIWKLDPNHFEPLTGQAVTERWAQIDRSAVPIDYGQTDPVPLDIGNWESSGIIDVSSLYGTVAGSYFLADVQAHSLKDGNLNGSSYLVEGGQINLIHQNTGI</sequence>
<dbReference type="InterPro" id="IPR011048">
    <property type="entry name" value="Haem_d1_sf"/>
</dbReference>
<dbReference type="InterPro" id="IPR015943">
    <property type="entry name" value="WD40/YVTN_repeat-like_dom_sf"/>
</dbReference>
<dbReference type="InterPro" id="IPR052956">
    <property type="entry name" value="Mesenchyme-surface_protein"/>
</dbReference>
<dbReference type="PANTHER" id="PTHR46928">
    <property type="entry name" value="MESENCHYME-SPECIFIC CELL SURFACE GLYCOPROTEIN"/>
    <property type="match status" value="1"/>
</dbReference>
<proteinExistence type="predicted"/>
<dbReference type="SUPFAM" id="SSF75011">
    <property type="entry name" value="3-carboxy-cis,cis-mucoante lactonizing enzyme"/>
    <property type="match status" value="1"/>
</dbReference>
<evidence type="ECO:0000259" key="2">
    <source>
        <dbReference type="Pfam" id="PF22494"/>
    </source>
</evidence>
<protein>
    <submittedName>
        <fullName evidence="3">PhoX family protein</fullName>
    </submittedName>
</protein>
<dbReference type="PANTHER" id="PTHR46928:SF1">
    <property type="entry name" value="MESENCHYME-SPECIFIC CELL SURFACE GLYCOPROTEIN"/>
    <property type="match status" value="1"/>
</dbReference>
<reference evidence="3 4" key="1">
    <citation type="journal article" date="2015" name="Genome Announc.">
        <title>Draft Genome Sequence of Filamentous Marine Cyanobacterium Lyngbya confervoides Strain BDU141951.</title>
        <authorList>
            <person name="Chandrababunaidu M.M."/>
            <person name="Sen D."/>
            <person name="Tripathy S."/>
        </authorList>
    </citation>
    <scope>NUCLEOTIDE SEQUENCE [LARGE SCALE GENOMIC DNA]</scope>
    <source>
        <strain evidence="3 4">BDU141951</strain>
    </source>
</reference>
<feature type="domain" description="Choice-of-anchor I" evidence="2">
    <location>
        <begin position="72"/>
        <end position="350"/>
    </location>
</feature>
<comment type="caution">
    <text evidence="3">The sequence shown here is derived from an EMBL/GenBank/DDBJ whole genome shotgun (WGS) entry which is preliminary data.</text>
</comment>
<name>A0ABD4T4T5_9CYAN</name>
<feature type="domain" description="Choice-of-anchor I" evidence="2">
    <location>
        <begin position="367"/>
        <end position="494"/>
    </location>
</feature>
<dbReference type="Pfam" id="PF22494">
    <property type="entry name" value="choice_anch_I"/>
    <property type="match status" value="2"/>
</dbReference>
<dbReference type="RefSeq" id="WP_166282202.1">
    <property type="nucleotide sequence ID" value="NZ_JTHE03000060.1"/>
</dbReference>
<dbReference type="EMBL" id="JTHE03000060">
    <property type="protein sequence ID" value="MCM1983247.1"/>
    <property type="molecule type" value="Genomic_DNA"/>
</dbReference>
<keyword evidence="4" id="KW-1185">Reference proteome</keyword>
<evidence type="ECO:0000313" key="4">
    <source>
        <dbReference type="Proteomes" id="UP000031561"/>
    </source>
</evidence>
<dbReference type="Pfam" id="PF05787">
    <property type="entry name" value="PhoX"/>
    <property type="match status" value="1"/>
</dbReference>
<dbReference type="InterPro" id="IPR008557">
    <property type="entry name" value="PhoX"/>
</dbReference>
<dbReference type="Proteomes" id="UP000031561">
    <property type="component" value="Unassembled WGS sequence"/>
</dbReference>
<feature type="region of interest" description="Disordered" evidence="1">
    <location>
        <begin position="32"/>
        <end position="55"/>
    </location>
</feature>